<dbReference type="Pfam" id="PF08240">
    <property type="entry name" value="ADH_N"/>
    <property type="match status" value="1"/>
</dbReference>
<dbReference type="SUPFAM" id="SSF51735">
    <property type="entry name" value="NAD(P)-binding Rossmann-fold domains"/>
    <property type="match status" value="1"/>
</dbReference>
<evidence type="ECO:0000313" key="3">
    <source>
        <dbReference type="Proteomes" id="UP000002215"/>
    </source>
</evidence>
<dbReference type="KEGG" id="cpi:Cpin_2648"/>
<evidence type="ECO:0000313" key="2">
    <source>
        <dbReference type="EMBL" id="ACU60130.1"/>
    </source>
</evidence>
<dbReference type="InterPro" id="IPR011032">
    <property type="entry name" value="GroES-like_sf"/>
</dbReference>
<dbReference type="PANTHER" id="PTHR11695">
    <property type="entry name" value="ALCOHOL DEHYDROGENASE RELATED"/>
    <property type="match status" value="1"/>
</dbReference>
<dbReference type="InterPro" id="IPR036291">
    <property type="entry name" value="NAD(P)-bd_dom_sf"/>
</dbReference>
<proteinExistence type="predicted"/>
<accession>A0A979G3G3</accession>
<sequence length="340" mass="36970">MDKQKAVIQLQYGNSRDALIFSDTHPVNELMADEVKIRVYATSVNPIDWQMMEGNRRLIHKRTFPFVPFFDIAGDVVAVGSSVRRFKTGDAVYCDNKINGGGLSEYVNVKEDLVSIKPANISYAAAAAVPLAAQTAYLALTKGGLTKNSRVCIIGASGGVGSFAVQIAKALGASTVIGVCSKKNSDFVRSLGADITVDYTTTKWAGLLDKNSLDMVIDCVGGKEQWLDAKKVLRSQGRFVTIARDEDEKVTVPSALKLAVNIGLRMISAYFGRKIAYVPVFLDASHTLLDKVSELIQAGRINPWLGKIYTFNMDNVHQVIQESKTGRMVGKTVIQIAGDK</sequence>
<name>A0A979G3G3_CHIPD</name>
<dbReference type="CDD" id="cd08267">
    <property type="entry name" value="MDR1"/>
    <property type="match status" value="1"/>
</dbReference>
<dbReference type="Pfam" id="PF00107">
    <property type="entry name" value="ADH_zinc_N"/>
    <property type="match status" value="1"/>
</dbReference>
<gene>
    <name evidence="2" type="ordered locus">Cpin_2648</name>
</gene>
<reference evidence="2 3" key="2">
    <citation type="journal article" date="2010" name="Stand. Genomic Sci.">
        <title>Complete genome sequence of Chitinophaga pinensis type strain (UQM 2034).</title>
        <authorList>
            <person name="Glavina Del Rio T."/>
            <person name="Abt B."/>
            <person name="Spring S."/>
            <person name="Lapidus A."/>
            <person name="Nolan M."/>
            <person name="Tice H."/>
            <person name="Copeland A."/>
            <person name="Cheng J.F."/>
            <person name="Chen F."/>
            <person name="Bruce D."/>
            <person name="Goodwin L."/>
            <person name="Pitluck S."/>
            <person name="Ivanova N."/>
            <person name="Mavromatis K."/>
            <person name="Mikhailova N."/>
            <person name="Pati A."/>
            <person name="Chen A."/>
            <person name="Palaniappan K."/>
            <person name="Land M."/>
            <person name="Hauser L."/>
            <person name="Chang Y.J."/>
            <person name="Jeffries C.D."/>
            <person name="Chain P."/>
            <person name="Saunders E."/>
            <person name="Detter J.C."/>
            <person name="Brettin T."/>
            <person name="Rohde M."/>
            <person name="Goker M."/>
            <person name="Bristow J."/>
            <person name="Eisen J.A."/>
            <person name="Markowitz V."/>
            <person name="Hugenholtz P."/>
            <person name="Kyrpides N.C."/>
            <person name="Klenk H.P."/>
            <person name="Lucas S."/>
        </authorList>
    </citation>
    <scope>NUCLEOTIDE SEQUENCE [LARGE SCALE GENOMIC DNA]</scope>
    <source>
        <strain evidence="3">ATCC 43595 / DSM 2588 / LMG 13176 / NBRC 15968 / NCIMB 11800 / UQM 2034</strain>
    </source>
</reference>
<dbReference type="Proteomes" id="UP000002215">
    <property type="component" value="Chromosome"/>
</dbReference>
<protein>
    <submittedName>
        <fullName evidence="2">Alcohol dehydrogenase zinc-binding domain protein</fullName>
    </submittedName>
</protein>
<dbReference type="InterPro" id="IPR013149">
    <property type="entry name" value="ADH-like_C"/>
</dbReference>
<dbReference type="Gene3D" id="3.90.180.10">
    <property type="entry name" value="Medium-chain alcohol dehydrogenases, catalytic domain"/>
    <property type="match status" value="1"/>
</dbReference>
<feature type="domain" description="Enoyl reductase (ER)" evidence="1">
    <location>
        <begin position="14"/>
        <end position="334"/>
    </location>
</feature>
<dbReference type="GO" id="GO:0016491">
    <property type="term" value="F:oxidoreductase activity"/>
    <property type="evidence" value="ECO:0007669"/>
    <property type="project" value="InterPro"/>
</dbReference>
<evidence type="ECO:0000259" key="1">
    <source>
        <dbReference type="SMART" id="SM00829"/>
    </source>
</evidence>
<dbReference type="Gene3D" id="3.40.50.720">
    <property type="entry name" value="NAD(P)-binding Rossmann-like Domain"/>
    <property type="match status" value="1"/>
</dbReference>
<dbReference type="InterPro" id="IPR050700">
    <property type="entry name" value="YIM1/Zinc_Alcohol_DH_Fams"/>
</dbReference>
<dbReference type="InterPro" id="IPR013154">
    <property type="entry name" value="ADH-like_N"/>
</dbReference>
<reference evidence="3" key="1">
    <citation type="submission" date="2009-08" db="EMBL/GenBank/DDBJ databases">
        <title>The complete genome of Chitinophaga pinensis DSM 2588.</title>
        <authorList>
            <consortium name="US DOE Joint Genome Institute (JGI-PGF)"/>
            <person name="Lucas S."/>
            <person name="Copeland A."/>
            <person name="Lapidus A."/>
            <person name="Glavina del Rio T."/>
            <person name="Dalin E."/>
            <person name="Tice H."/>
            <person name="Bruce D."/>
            <person name="Goodwin L."/>
            <person name="Pitluck S."/>
            <person name="Kyrpides N."/>
            <person name="Mavromatis K."/>
            <person name="Ivanova N."/>
            <person name="Mikhailova N."/>
            <person name="Sims D."/>
            <person name="Meinche L."/>
            <person name="Brettin T."/>
            <person name="Detter J.C."/>
            <person name="Han C."/>
            <person name="Larimer F."/>
            <person name="Land M."/>
            <person name="Hauser L."/>
            <person name="Markowitz V."/>
            <person name="Cheng J.-F."/>
            <person name="Hugenholtz P."/>
            <person name="Woyke T."/>
            <person name="Wu D."/>
            <person name="Spring S."/>
            <person name="Klenk H.-P."/>
            <person name="Eisen J.A."/>
        </authorList>
    </citation>
    <scope>NUCLEOTIDE SEQUENCE [LARGE SCALE GENOMIC DNA]</scope>
    <source>
        <strain evidence="3">ATCC 43595 / DSM 2588 / LMG 13176 / NBRC 15968 / NCIMB 11800 / UQM 2034</strain>
    </source>
</reference>
<dbReference type="SMART" id="SM00829">
    <property type="entry name" value="PKS_ER"/>
    <property type="match status" value="1"/>
</dbReference>
<organism evidence="2 3">
    <name type="scientific">Chitinophaga pinensis (strain ATCC 43595 / DSM 2588 / LMG 13176 / NBRC 15968 / NCIMB 11800 / UQM 2034)</name>
    <dbReference type="NCBI Taxonomy" id="485918"/>
    <lineage>
        <taxon>Bacteria</taxon>
        <taxon>Pseudomonadati</taxon>
        <taxon>Bacteroidota</taxon>
        <taxon>Chitinophagia</taxon>
        <taxon>Chitinophagales</taxon>
        <taxon>Chitinophagaceae</taxon>
        <taxon>Chitinophaga</taxon>
    </lineage>
</organism>
<dbReference type="AlphaFoldDB" id="A0A979G3G3"/>
<dbReference type="InterPro" id="IPR020843">
    <property type="entry name" value="ER"/>
</dbReference>
<dbReference type="PANTHER" id="PTHR11695:SF294">
    <property type="entry name" value="RETICULON-4-INTERACTING PROTEIN 1, MITOCHONDRIAL"/>
    <property type="match status" value="1"/>
</dbReference>
<dbReference type="EMBL" id="CP001699">
    <property type="protein sequence ID" value="ACU60130.1"/>
    <property type="molecule type" value="Genomic_DNA"/>
</dbReference>
<dbReference type="SUPFAM" id="SSF50129">
    <property type="entry name" value="GroES-like"/>
    <property type="match status" value="1"/>
</dbReference>